<keyword evidence="3" id="KW-1133">Transmembrane helix</keyword>
<dbReference type="AlphaFoldDB" id="A0A0V8J058"/>
<sequence length="498" mass="56620">MFRKKKRTAANQKKNEEMNRITHEAVTLDLLKQATAKMDDAKIVQRQTNNGASFSLVYIQTLIDKERLNEAIIQPLLQSGDQAFIQCISTCSVLRIHSIEEAKEHMLFGAVLIHDHENNEWWAVQLENTLSRAIENSETETIMYGPKDSFTERIEQNVFMIRRRLPVTELKAEKFQAGSNTKTQVQMLYIEGIANPDIVEIARENISKVNFDLILEASNLSAFMDDHTHSLFPQFMQTDRPDSCAYSLGLGKIVILLNDTPFALIAPITFFHLFQSPEDYVHRWVIASFLRTLRYLSFFIAITLIPLYVALTTYHYQMIPLQILYVLMESRSKLPFTPFWESLIMLIIIEIIKEASLRMPTKTSQTIGVIGGIVIGQAAVEAGFASKVLIVLVGISAIACFLVPNYLVTKATTVLQFLILILASFYGILGIAFGLILLLAHLNGLSSLKQPFFAPVSPLYWRDWKDLFVRAPLPWAKLRPEYLKTVKKWRVSKGEGSE</sequence>
<dbReference type="InterPro" id="IPR050768">
    <property type="entry name" value="UPF0353/GerABKA_families"/>
</dbReference>
<dbReference type="Proteomes" id="UP000054099">
    <property type="component" value="Unassembled WGS sequence"/>
</dbReference>
<gene>
    <name evidence="4" type="ORF">AS030_20680</name>
</gene>
<dbReference type="OrthoDB" id="9772630at2"/>
<evidence type="ECO:0000313" key="4">
    <source>
        <dbReference type="EMBL" id="KSU80351.1"/>
    </source>
</evidence>
<dbReference type="PIRSF" id="PIRSF005690">
    <property type="entry name" value="GerBA"/>
    <property type="match status" value="1"/>
</dbReference>
<protein>
    <submittedName>
        <fullName evidence="4">Spore gernimation protein</fullName>
    </submittedName>
</protein>
<proteinExistence type="inferred from homology"/>
<evidence type="ECO:0000313" key="5">
    <source>
        <dbReference type="Proteomes" id="UP000054099"/>
    </source>
</evidence>
<organism evidence="4 5">
    <name type="scientific">Fictibacillus enclensis</name>
    <dbReference type="NCBI Taxonomy" id="1017270"/>
    <lineage>
        <taxon>Bacteria</taxon>
        <taxon>Bacillati</taxon>
        <taxon>Bacillota</taxon>
        <taxon>Bacilli</taxon>
        <taxon>Bacillales</taxon>
        <taxon>Fictibacillaceae</taxon>
        <taxon>Fictibacillus</taxon>
    </lineage>
</organism>
<keyword evidence="2 3" id="KW-0472">Membrane</keyword>
<dbReference type="PANTHER" id="PTHR22550:SF5">
    <property type="entry name" value="LEUCINE ZIPPER PROTEIN 4"/>
    <property type="match status" value="1"/>
</dbReference>
<dbReference type="Pfam" id="PF03323">
    <property type="entry name" value="GerA"/>
    <property type="match status" value="1"/>
</dbReference>
<dbReference type="EMBL" id="LNQN01000007">
    <property type="protein sequence ID" value="KSU80351.1"/>
    <property type="molecule type" value="Genomic_DNA"/>
</dbReference>
<feature type="transmembrane region" description="Helical" evidence="3">
    <location>
        <begin position="414"/>
        <end position="440"/>
    </location>
</feature>
<feature type="transmembrane region" description="Helical" evidence="3">
    <location>
        <begin position="388"/>
        <end position="408"/>
    </location>
</feature>
<keyword evidence="3" id="KW-0812">Transmembrane</keyword>
<feature type="transmembrane region" description="Helical" evidence="3">
    <location>
        <begin position="293"/>
        <end position="314"/>
    </location>
</feature>
<comment type="similarity">
    <text evidence="1">Belongs to the GerABKA family.</text>
</comment>
<feature type="transmembrane region" description="Helical" evidence="3">
    <location>
        <begin position="334"/>
        <end position="352"/>
    </location>
</feature>
<evidence type="ECO:0000256" key="3">
    <source>
        <dbReference type="SAM" id="Phobius"/>
    </source>
</evidence>
<keyword evidence="5" id="KW-1185">Reference proteome</keyword>
<accession>A0A0V8J058</accession>
<evidence type="ECO:0000256" key="2">
    <source>
        <dbReference type="ARBA" id="ARBA00023136"/>
    </source>
</evidence>
<evidence type="ECO:0000256" key="1">
    <source>
        <dbReference type="ARBA" id="ARBA00005278"/>
    </source>
</evidence>
<name>A0A0V8J058_9BACL</name>
<comment type="caution">
    <text evidence="4">The sequence shown here is derived from an EMBL/GenBank/DDBJ whole genome shotgun (WGS) entry which is preliminary data.</text>
</comment>
<dbReference type="RefSeq" id="WP_061975288.1">
    <property type="nucleotide sequence ID" value="NZ_FMAV01000005.1"/>
</dbReference>
<dbReference type="InterPro" id="IPR004995">
    <property type="entry name" value="Spore_Ger"/>
</dbReference>
<reference evidence="4 5" key="1">
    <citation type="journal article" date="2014" name="Antonie Van Leeuwenhoek">
        <title>Fictibacillus enclensis sp. nov., isolated from marine sediment.</title>
        <authorList>
            <person name="Dastager S.G."/>
            <person name="Mawlankar R."/>
            <person name="Srinivasan K."/>
            <person name="Tang S.K."/>
            <person name="Lee J.C."/>
            <person name="Ramana V.V."/>
            <person name="Shouche Y.S."/>
        </authorList>
    </citation>
    <scope>NUCLEOTIDE SEQUENCE [LARGE SCALE GENOMIC DNA]</scope>
    <source>
        <strain evidence="4 5">NIO-1003</strain>
    </source>
</reference>
<dbReference type="GO" id="GO:0005886">
    <property type="term" value="C:plasma membrane"/>
    <property type="evidence" value="ECO:0007669"/>
    <property type="project" value="UniProtKB-SubCell"/>
</dbReference>
<dbReference type="PANTHER" id="PTHR22550">
    <property type="entry name" value="SPORE GERMINATION PROTEIN"/>
    <property type="match status" value="1"/>
</dbReference>
<dbReference type="GO" id="GO:0009847">
    <property type="term" value="P:spore germination"/>
    <property type="evidence" value="ECO:0007669"/>
    <property type="project" value="UniProtKB-UniRule"/>
</dbReference>